<dbReference type="EMBL" id="AP017378">
    <property type="protein sequence ID" value="BBD09153.1"/>
    <property type="molecule type" value="Genomic_DNA"/>
</dbReference>
<feature type="domain" description="YgjP-like metallopeptidase" evidence="1">
    <location>
        <begin position="22"/>
        <end position="228"/>
    </location>
</feature>
<dbReference type="RefSeq" id="WP_126379882.1">
    <property type="nucleotide sequence ID" value="NZ_AP017378.1"/>
</dbReference>
<sequence length="240" mass="27283">MTNTPPHAPLPAYSVRESSRAKRVTLRVSPRSGVEVVVPKGFDRDRVPSIVADRKEWLHRQIQRLSEGGWSSEPPLMPGELNLQTLDRVLRIDIAHNPRKAPALTQSGPDSLLLTGDSSDQSACRKCILTWLKQQARLHLVPWLRELSEEIHLPFERARVRAQKSRWGSCSARGTISLNCKLLFLPRPLTRHVLLHELAHIKQLNHSAEFWALLHSLDHHGATHDHELSGAWKHVPRWLG</sequence>
<evidence type="ECO:0000313" key="2">
    <source>
        <dbReference type="EMBL" id="BBD09153.1"/>
    </source>
</evidence>
<evidence type="ECO:0000259" key="1">
    <source>
        <dbReference type="Pfam" id="PF01863"/>
    </source>
</evidence>
<dbReference type="PANTHER" id="PTHR30399:SF1">
    <property type="entry name" value="UTP PYROPHOSPHATASE"/>
    <property type="match status" value="1"/>
</dbReference>
<dbReference type="Gene3D" id="3.30.2010.10">
    <property type="entry name" value="Metalloproteases ('zincins'), catalytic domain"/>
    <property type="match status" value="1"/>
</dbReference>
<dbReference type="OrthoDB" id="5321643at2"/>
<gene>
    <name evidence="2" type="ORF">DFE_2427</name>
</gene>
<dbReference type="InterPro" id="IPR002725">
    <property type="entry name" value="YgjP-like_metallopeptidase"/>
</dbReference>
<dbReference type="InterPro" id="IPR053136">
    <property type="entry name" value="UTP_pyrophosphatase-like"/>
</dbReference>
<dbReference type="KEGG" id="dfl:DFE_2427"/>
<proteinExistence type="predicted"/>
<reference evidence="2 3" key="1">
    <citation type="journal article" date="2018" name="Sci. Adv.">
        <title>Multi-heme cytochromes provide a pathway for survival in energy-limited environments.</title>
        <authorList>
            <person name="Deng X."/>
            <person name="Dohmae N."/>
            <person name="Nealson K.H."/>
            <person name="Hashimoto K."/>
            <person name="Okamoto A."/>
        </authorList>
    </citation>
    <scope>NUCLEOTIDE SEQUENCE [LARGE SCALE GENOMIC DNA]</scope>
    <source>
        <strain evidence="2 3">IS5</strain>
    </source>
</reference>
<dbReference type="CDD" id="cd07344">
    <property type="entry name" value="M48_yhfN_like"/>
    <property type="match status" value="1"/>
</dbReference>
<evidence type="ECO:0000313" key="3">
    <source>
        <dbReference type="Proteomes" id="UP000269883"/>
    </source>
</evidence>
<dbReference type="AlphaFoldDB" id="A0A2Z6B117"/>
<dbReference type="PANTHER" id="PTHR30399">
    <property type="entry name" value="UNCHARACTERIZED PROTEIN YGJP"/>
    <property type="match status" value="1"/>
</dbReference>
<keyword evidence="3" id="KW-1185">Reference proteome</keyword>
<accession>A0A2Z6B117</accession>
<organism evidence="2 3">
    <name type="scientific">Desulfovibrio ferrophilus</name>
    <dbReference type="NCBI Taxonomy" id="241368"/>
    <lineage>
        <taxon>Bacteria</taxon>
        <taxon>Pseudomonadati</taxon>
        <taxon>Thermodesulfobacteriota</taxon>
        <taxon>Desulfovibrionia</taxon>
        <taxon>Desulfovibrionales</taxon>
        <taxon>Desulfovibrionaceae</taxon>
        <taxon>Desulfovibrio</taxon>
    </lineage>
</organism>
<name>A0A2Z6B117_9BACT</name>
<dbReference type="Proteomes" id="UP000269883">
    <property type="component" value="Chromosome"/>
</dbReference>
<dbReference type="Pfam" id="PF01863">
    <property type="entry name" value="YgjP-like"/>
    <property type="match status" value="1"/>
</dbReference>
<protein>
    <recommendedName>
        <fullName evidence="1">YgjP-like metallopeptidase domain-containing protein</fullName>
    </recommendedName>
</protein>